<keyword evidence="2" id="KW-1185">Reference proteome</keyword>
<accession>A0A6A6SD48</accession>
<protein>
    <submittedName>
        <fullName evidence="1">Uncharacterized protein</fullName>
    </submittedName>
</protein>
<name>A0A6A6SD48_9PLEO</name>
<evidence type="ECO:0000313" key="2">
    <source>
        <dbReference type="Proteomes" id="UP000799753"/>
    </source>
</evidence>
<sequence length="461" mass="52253">MWGSAPARYSRAYEHFHRLTPAYTLVELWKTIRGDIDVIIPFCKLPDHVREQLEEKGADILGKKLFDDDAGFQDFVRDNMVKRRNGKIGRASVVRLPAAFEVHSRTCIVEILGQYPSTTFSLGPAPYLDMDDGDTLVDAESSMSTSFTSSSTLTEDEDLVLSCMTLDDAMVEAVKALPVSKERPYRLIERVVGGVSYEAHAFINRGCIRTFVVTTSSGAGAKFLFVVASHVLFDVLYQFTSRLVGTLNNQHTDTYGESSHFMTTHLSITFRVKEEVTSNGDFMRKVIATRCSQDPHVSLLLYSSIPSLHRQFALAYTEPPTYFSTTEDITMIPIALPATNTPWGIYSLPSAAYEVVDVLKSSPLRRTWWLKLARTIMMCWVWGVCFQEQHWDWRDPGPALYLWTTALARKTSQVSSICIIIEMLKTLIQYWIPDQTKRILVMAAHGSWNFCTRMCMLLLEK</sequence>
<dbReference type="EMBL" id="MU006779">
    <property type="protein sequence ID" value="KAF2644328.1"/>
    <property type="molecule type" value="Genomic_DNA"/>
</dbReference>
<dbReference type="AlphaFoldDB" id="A0A6A6SD48"/>
<dbReference type="Proteomes" id="UP000799753">
    <property type="component" value="Unassembled WGS sequence"/>
</dbReference>
<dbReference type="OrthoDB" id="3745855at2759"/>
<evidence type="ECO:0000313" key="1">
    <source>
        <dbReference type="EMBL" id="KAF2644328.1"/>
    </source>
</evidence>
<organism evidence="1 2">
    <name type="scientific">Massarina eburnea CBS 473.64</name>
    <dbReference type="NCBI Taxonomy" id="1395130"/>
    <lineage>
        <taxon>Eukaryota</taxon>
        <taxon>Fungi</taxon>
        <taxon>Dikarya</taxon>
        <taxon>Ascomycota</taxon>
        <taxon>Pezizomycotina</taxon>
        <taxon>Dothideomycetes</taxon>
        <taxon>Pleosporomycetidae</taxon>
        <taxon>Pleosporales</taxon>
        <taxon>Massarineae</taxon>
        <taxon>Massarinaceae</taxon>
        <taxon>Massarina</taxon>
    </lineage>
</organism>
<gene>
    <name evidence="1" type="ORF">P280DRAFT_466971</name>
</gene>
<proteinExistence type="predicted"/>
<reference evidence="1" key="1">
    <citation type="journal article" date="2020" name="Stud. Mycol.">
        <title>101 Dothideomycetes genomes: a test case for predicting lifestyles and emergence of pathogens.</title>
        <authorList>
            <person name="Haridas S."/>
            <person name="Albert R."/>
            <person name="Binder M."/>
            <person name="Bloem J."/>
            <person name="Labutti K."/>
            <person name="Salamov A."/>
            <person name="Andreopoulos B."/>
            <person name="Baker S."/>
            <person name="Barry K."/>
            <person name="Bills G."/>
            <person name="Bluhm B."/>
            <person name="Cannon C."/>
            <person name="Castanera R."/>
            <person name="Culley D."/>
            <person name="Daum C."/>
            <person name="Ezra D."/>
            <person name="Gonzalez J."/>
            <person name="Henrissat B."/>
            <person name="Kuo A."/>
            <person name="Liang C."/>
            <person name="Lipzen A."/>
            <person name="Lutzoni F."/>
            <person name="Magnuson J."/>
            <person name="Mondo S."/>
            <person name="Nolan M."/>
            <person name="Ohm R."/>
            <person name="Pangilinan J."/>
            <person name="Park H.-J."/>
            <person name="Ramirez L."/>
            <person name="Alfaro M."/>
            <person name="Sun H."/>
            <person name="Tritt A."/>
            <person name="Yoshinaga Y."/>
            <person name="Zwiers L.-H."/>
            <person name="Turgeon B."/>
            <person name="Goodwin S."/>
            <person name="Spatafora J."/>
            <person name="Crous P."/>
            <person name="Grigoriev I."/>
        </authorList>
    </citation>
    <scope>NUCLEOTIDE SEQUENCE</scope>
    <source>
        <strain evidence="1">CBS 473.64</strain>
    </source>
</reference>